<evidence type="ECO:0000313" key="2">
    <source>
        <dbReference type="EMBL" id="AEG68526.1"/>
    </source>
</evidence>
<protein>
    <submittedName>
        <fullName evidence="2">Uncharacterized protein</fullName>
    </submittedName>
</protein>
<feature type="region of interest" description="Disordered" evidence="1">
    <location>
        <begin position="1"/>
        <end position="111"/>
    </location>
</feature>
<organism evidence="2 3">
    <name type="scientific">Ralstonia solanacearum (strain Po82)</name>
    <dbReference type="NCBI Taxonomy" id="1031711"/>
    <lineage>
        <taxon>Bacteria</taxon>
        <taxon>Pseudomonadati</taxon>
        <taxon>Pseudomonadota</taxon>
        <taxon>Betaproteobacteria</taxon>
        <taxon>Burkholderiales</taxon>
        <taxon>Burkholderiaceae</taxon>
        <taxon>Ralstonia</taxon>
        <taxon>Ralstonia solanacearum species complex</taxon>
    </lineage>
</organism>
<evidence type="ECO:0000256" key="1">
    <source>
        <dbReference type="SAM" id="MobiDB-lite"/>
    </source>
</evidence>
<dbReference type="PATRIC" id="fig|1031711.3.peg.1202"/>
<feature type="compositionally biased region" description="Basic residues" evidence="1">
    <location>
        <begin position="155"/>
        <end position="166"/>
    </location>
</feature>
<feature type="compositionally biased region" description="Low complexity" evidence="1">
    <location>
        <begin position="50"/>
        <end position="62"/>
    </location>
</feature>
<feature type="compositionally biased region" description="Basic residues" evidence="1">
    <location>
        <begin position="178"/>
        <end position="194"/>
    </location>
</feature>
<dbReference type="HOGENOM" id="CLU_908737_0_0_4"/>
<dbReference type="Proteomes" id="UP000007953">
    <property type="component" value="Chromosome"/>
</dbReference>
<sequence>MPGARPEGHGPAGARGHQHLPRRHARGDRRHRRLAARRPALRRPRAQGKPLRPAAVPPAAGAPEERNHHHAPPADPPGRRPRAVGAARHAQALAGPGPRRRGPRGGDARYTQRLRGRGRHLPRRGRLRRQEIHRIPARHRRAQGRLRRQDSGVVLHRRHSLRKGGHPHAGNRPGARLPARRRHPQILRGSRRRPLRRRLLRLRPPHRAQPGAAARRPQAMLRLPCGGHTGRAAVRRLHPRPALPALRRPAGPGRRMRRHRVAGLHMKRCAAALLAAAIAFVTLGGCSTSCNGGTDRGLFCGTGTRF</sequence>
<feature type="compositionally biased region" description="Basic residues" evidence="1">
    <location>
        <begin position="16"/>
        <end position="46"/>
    </location>
</feature>
<dbReference type="AlphaFoldDB" id="F6FZF8"/>
<reference evidence="2 3" key="1">
    <citation type="journal article" date="2011" name="J. Bacteriol.">
        <title>Complete genome sequence of the plant pathogen Ralstonia solanacearum strain Po82.</title>
        <authorList>
            <person name="Xu J."/>
            <person name="Zheng H.J."/>
            <person name="Liu L."/>
            <person name="Pan Z.C."/>
            <person name="Prior P."/>
            <person name="Tang B."/>
            <person name="Xu J.S."/>
            <person name="Zhang H."/>
            <person name="Tian Q."/>
            <person name="Zhang L.Q."/>
            <person name="Feng J."/>
        </authorList>
    </citation>
    <scope>NUCLEOTIDE SEQUENCE [LARGE SCALE GENOMIC DNA]</scope>
    <source>
        <strain evidence="2 3">Po82</strain>
    </source>
</reference>
<feature type="region of interest" description="Disordered" evidence="1">
    <location>
        <begin position="138"/>
        <end position="194"/>
    </location>
</feature>
<name>F6FZF8_RALS8</name>
<dbReference type="KEGG" id="rsn:RSPO_c01225"/>
<evidence type="ECO:0000313" key="3">
    <source>
        <dbReference type="Proteomes" id="UP000007953"/>
    </source>
</evidence>
<accession>F6FZF8</accession>
<proteinExistence type="predicted"/>
<dbReference type="EMBL" id="CP002819">
    <property type="protein sequence ID" value="AEG68526.1"/>
    <property type="molecule type" value="Genomic_DNA"/>
</dbReference>
<gene>
    <name evidence="2" type="ordered locus">RSPO_c01225</name>
</gene>